<accession>A0A7X2N0F9</accession>
<evidence type="ECO:0000259" key="1">
    <source>
        <dbReference type="Pfam" id="PF05076"/>
    </source>
</evidence>
<keyword evidence="3" id="KW-1185">Reference proteome</keyword>
<comment type="caution">
    <text evidence="2">The sequence shown here is derived from an EMBL/GenBank/DDBJ whole genome shotgun (WGS) entry which is preliminary data.</text>
</comment>
<proteinExistence type="predicted"/>
<evidence type="ECO:0000313" key="3">
    <source>
        <dbReference type="Proteomes" id="UP000460287"/>
    </source>
</evidence>
<reference evidence="2 3" key="1">
    <citation type="submission" date="2019-08" db="EMBL/GenBank/DDBJ databases">
        <title>In-depth cultivation of the pig gut microbiome towards novel bacterial diversity and tailored functional studies.</title>
        <authorList>
            <person name="Wylensek D."/>
            <person name="Hitch T.C.A."/>
            <person name="Clavel T."/>
        </authorList>
    </citation>
    <scope>NUCLEOTIDE SEQUENCE [LARGE SCALE GENOMIC DNA]</scope>
    <source>
        <strain evidence="2 3">WCA-383-APC-5B</strain>
    </source>
</reference>
<evidence type="ECO:0000313" key="2">
    <source>
        <dbReference type="EMBL" id="MSR92467.1"/>
    </source>
</evidence>
<gene>
    <name evidence="2" type="ORF">FYJ33_13970</name>
</gene>
<dbReference type="Proteomes" id="UP000460287">
    <property type="component" value="Unassembled WGS sequence"/>
</dbReference>
<name>A0A7X2N0F9_9CLOT</name>
<protein>
    <submittedName>
        <fullName evidence="2">Suppressor of fused domain protein</fullName>
    </submittedName>
</protein>
<feature type="domain" description="Suppressor of fused-like" evidence="1">
    <location>
        <begin position="10"/>
        <end position="45"/>
    </location>
</feature>
<dbReference type="EMBL" id="VULX01000032">
    <property type="protein sequence ID" value="MSR92467.1"/>
    <property type="molecule type" value="Genomic_DNA"/>
</dbReference>
<dbReference type="Pfam" id="PF05076">
    <property type="entry name" value="SUFU"/>
    <property type="match status" value="1"/>
</dbReference>
<dbReference type="InterPro" id="IPR020941">
    <property type="entry name" value="SUFU-like_domain"/>
</dbReference>
<sequence length="61" mass="7080">MLSYILLHISCFHKRINNLWLVPLTSAEYEFAQSNSSEELLDKYSGNFNDLVVFDGHAKFL</sequence>
<dbReference type="AlphaFoldDB" id="A0A7X2N0F9"/>
<organism evidence="2 3">
    <name type="scientific">Inconstantimicrobium porci</name>
    <dbReference type="NCBI Taxonomy" id="2652291"/>
    <lineage>
        <taxon>Bacteria</taxon>
        <taxon>Bacillati</taxon>
        <taxon>Bacillota</taxon>
        <taxon>Clostridia</taxon>
        <taxon>Eubacteriales</taxon>
        <taxon>Clostridiaceae</taxon>
        <taxon>Inconstantimicrobium</taxon>
    </lineage>
</organism>